<feature type="transmembrane region" description="Helical" evidence="1">
    <location>
        <begin position="81"/>
        <end position="102"/>
    </location>
</feature>
<sequence length="112" mass="12494">MKLLLQKKTSCLSGDHNRLLMQPVCEPGTRPVRNRLPKRIWVEIVLGLMSAALLSLTILLPDWMEVLFGLAPDAGDGSAEWGVALLWATVSVLMFGFAGRTWRKHLRLVRSA</sequence>
<keyword evidence="1" id="KW-1133">Transmembrane helix</keyword>
<name>A0A7W8MSQ5_9BACT</name>
<keyword evidence="3" id="KW-1185">Reference proteome</keyword>
<feature type="transmembrane region" description="Helical" evidence="1">
    <location>
        <begin position="40"/>
        <end position="61"/>
    </location>
</feature>
<evidence type="ECO:0000256" key="1">
    <source>
        <dbReference type="SAM" id="Phobius"/>
    </source>
</evidence>
<reference evidence="2" key="1">
    <citation type="submission" date="2020-08" db="EMBL/GenBank/DDBJ databases">
        <title>Genomic Encyclopedia of Type Strains, Phase IV (KMG-V): Genome sequencing to study the core and pangenomes of soil and plant-associated prokaryotes.</title>
        <authorList>
            <person name="Whitman W."/>
        </authorList>
    </citation>
    <scope>NUCLEOTIDE SEQUENCE [LARGE SCALE GENOMIC DNA]</scope>
    <source>
        <strain evidence="2">M8UP27</strain>
    </source>
</reference>
<evidence type="ECO:0000313" key="2">
    <source>
        <dbReference type="EMBL" id="MBB5318085.1"/>
    </source>
</evidence>
<organism evidence="2 3">
    <name type="scientific">Tunturiibacter empetritectus</name>
    <dbReference type="NCBI Taxonomy" id="3069691"/>
    <lineage>
        <taxon>Bacteria</taxon>
        <taxon>Pseudomonadati</taxon>
        <taxon>Acidobacteriota</taxon>
        <taxon>Terriglobia</taxon>
        <taxon>Terriglobales</taxon>
        <taxon>Acidobacteriaceae</taxon>
        <taxon>Tunturiibacter</taxon>
    </lineage>
</organism>
<evidence type="ECO:0000313" key="3">
    <source>
        <dbReference type="Proteomes" id="UP000568106"/>
    </source>
</evidence>
<keyword evidence="1" id="KW-0472">Membrane</keyword>
<keyword evidence="1" id="KW-0812">Transmembrane</keyword>
<dbReference type="EMBL" id="JACHDY010000003">
    <property type="protein sequence ID" value="MBB5318085.1"/>
    <property type="molecule type" value="Genomic_DNA"/>
</dbReference>
<gene>
    <name evidence="2" type="ORF">HDF09_002771</name>
</gene>
<accession>A0A7W8MSQ5</accession>
<dbReference type="Proteomes" id="UP000568106">
    <property type="component" value="Unassembled WGS sequence"/>
</dbReference>
<dbReference type="AlphaFoldDB" id="A0A7W8MSQ5"/>
<protein>
    <submittedName>
        <fullName evidence="2">Uncharacterized protein</fullName>
    </submittedName>
</protein>
<proteinExistence type="predicted"/>
<comment type="caution">
    <text evidence="2">The sequence shown here is derived from an EMBL/GenBank/DDBJ whole genome shotgun (WGS) entry which is preliminary data.</text>
</comment>